<dbReference type="Proteomes" id="UP000824267">
    <property type="component" value="Unassembled WGS sequence"/>
</dbReference>
<dbReference type="InterPro" id="IPR010401">
    <property type="entry name" value="AGL/Gdb1"/>
</dbReference>
<dbReference type="PANTHER" id="PTHR10569">
    <property type="entry name" value="GLYCOGEN DEBRANCHING ENZYME"/>
    <property type="match status" value="1"/>
</dbReference>
<dbReference type="PANTHER" id="PTHR10569:SF2">
    <property type="entry name" value="GLYCOGEN DEBRANCHING ENZYME"/>
    <property type="match status" value="1"/>
</dbReference>
<dbReference type="GO" id="GO:0005980">
    <property type="term" value="P:glycogen catabolic process"/>
    <property type="evidence" value="ECO:0007669"/>
    <property type="project" value="InterPro"/>
</dbReference>
<accession>A0A9D1RG13</accession>
<evidence type="ECO:0000313" key="4">
    <source>
        <dbReference type="Proteomes" id="UP000824267"/>
    </source>
</evidence>
<feature type="domain" description="Glycogen debranching enzyme bacterial and archaeal type N-terminal" evidence="2">
    <location>
        <begin position="20"/>
        <end position="240"/>
    </location>
</feature>
<name>A0A9D1RG13_9BACT</name>
<dbReference type="Pfam" id="PF12439">
    <property type="entry name" value="GDE_N"/>
    <property type="match status" value="1"/>
</dbReference>
<dbReference type="InterPro" id="IPR008928">
    <property type="entry name" value="6-hairpin_glycosidase_sf"/>
</dbReference>
<sequence>MKKIEFSHKDLSNLQFALTKEILRANISNAYACTTLTSCNTRKYHGLLITPQPKIDNQNHLLLSSLDEVVTVEEQEFNLACHRYRNGVIYPKGHKYLQSYVVDLIPTHIYKVGNAVLFKQMLFQEKKDRLLIKYTLQKSDVNIGLSLRPLLAFRQVHKLTVANDVANRNYQICQQGVSYQLYSKYTPLYIQFSKKVAYEHKPEWYYQFEYIKEKERGYDYLEDLLMMGEFRTELREGESLFVSCGVEEDNPFLISRDFAKEASLRFPISTMEDVLKRAARMFFSRKGTKVDVIAGFPWFGRWGRDTFISLPGLCLAIGDWRMFRMAIDTMLEDFRDGFFPNIGKGDQSAYNSIDAPLWFFWSLQQYAYINNAKREVWENYSKVMGCILDNFSEGASNVRMDSNFLLWQGQEGKALTWMDAIVDGVPVTQRKGYAVEINALWYNAVMFYRELAEDFCDDAATAKWDEFANCFPDNFKSVFWSKSMGYLADCVDGNNKDFSVRPNMIFAASLPYTSLSLKIRQLIVEKVRQELLTPRGLRTLSPTHKDYHAVYAGNQSERDRAYHNGTAWPWLMGAYAEAYLKVYGDDAVDYVEQLYGEFDKILCDYCVGSIAEVYDGNPPYSPGGSISQAWSVAEVYRMKYMTECIKNRKERSL</sequence>
<evidence type="ECO:0000313" key="3">
    <source>
        <dbReference type="EMBL" id="HIW86780.1"/>
    </source>
</evidence>
<protein>
    <submittedName>
        <fullName evidence="3">Amylo-alpha-1,6-glucosidase</fullName>
    </submittedName>
</protein>
<dbReference type="EMBL" id="DXGG01000025">
    <property type="protein sequence ID" value="HIW86780.1"/>
    <property type="molecule type" value="Genomic_DNA"/>
</dbReference>
<reference evidence="3" key="2">
    <citation type="submission" date="2021-04" db="EMBL/GenBank/DDBJ databases">
        <authorList>
            <person name="Gilroy R."/>
        </authorList>
    </citation>
    <scope>NUCLEOTIDE SEQUENCE</scope>
    <source>
        <strain evidence="3">Gambia16-930</strain>
    </source>
</reference>
<dbReference type="GO" id="GO:0004134">
    <property type="term" value="F:4-alpha-glucanotransferase activity"/>
    <property type="evidence" value="ECO:0007669"/>
    <property type="project" value="InterPro"/>
</dbReference>
<evidence type="ECO:0000259" key="2">
    <source>
        <dbReference type="Pfam" id="PF12439"/>
    </source>
</evidence>
<organism evidence="3 4">
    <name type="scientific">Candidatus Onthomorpha intestinigallinarum</name>
    <dbReference type="NCBI Taxonomy" id="2840880"/>
    <lineage>
        <taxon>Bacteria</taxon>
        <taxon>Pseudomonadati</taxon>
        <taxon>Bacteroidota</taxon>
        <taxon>Bacteroidia</taxon>
        <taxon>Bacteroidales</taxon>
        <taxon>Candidatus Onthomorpha</taxon>
    </lineage>
</organism>
<dbReference type="Pfam" id="PF06202">
    <property type="entry name" value="GDE_C"/>
    <property type="match status" value="1"/>
</dbReference>
<dbReference type="InterPro" id="IPR012341">
    <property type="entry name" value="6hp_glycosidase-like_sf"/>
</dbReference>
<proteinExistence type="predicted"/>
<evidence type="ECO:0000259" key="1">
    <source>
        <dbReference type="Pfam" id="PF06202"/>
    </source>
</evidence>
<feature type="domain" description="Glycogen debranching enzyme C-terminal" evidence="1">
    <location>
        <begin position="286"/>
        <end position="637"/>
    </location>
</feature>
<gene>
    <name evidence="3" type="ORF">IAC47_00685</name>
</gene>
<dbReference type="GO" id="GO:0004135">
    <property type="term" value="F:amylo-alpha-1,6-glucosidase activity"/>
    <property type="evidence" value="ECO:0007669"/>
    <property type="project" value="InterPro"/>
</dbReference>
<dbReference type="AlphaFoldDB" id="A0A9D1RG13"/>
<dbReference type="Gene3D" id="1.50.10.10">
    <property type="match status" value="1"/>
</dbReference>
<reference evidence="3" key="1">
    <citation type="journal article" date="2021" name="PeerJ">
        <title>Extensive microbial diversity within the chicken gut microbiome revealed by metagenomics and culture.</title>
        <authorList>
            <person name="Gilroy R."/>
            <person name="Ravi A."/>
            <person name="Getino M."/>
            <person name="Pursley I."/>
            <person name="Horton D.L."/>
            <person name="Alikhan N.F."/>
            <person name="Baker D."/>
            <person name="Gharbi K."/>
            <person name="Hall N."/>
            <person name="Watson M."/>
            <person name="Adriaenssens E.M."/>
            <person name="Foster-Nyarko E."/>
            <person name="Jarju S."/>
            <person name="Secka A."/>
            <person name="Antonio M."/>
            <person name="Oren A."/>
            <person name="Chaudhuri R.R."/>
            <person name="La Ragione R."/>
            <person name="Hildebrand F."/>
            <person name="Pallen M.J."/>
        </authorList>
    </citation>
    <scope>NUCLEOTIDE SEQUENCE</scope>
    <source>
        <strain evidence="3">Gambia16-930</strain>
    </source>
</reference>
<dbReference type="InterPro" id="IPR032790">
    <property type="entry name" value="GDE_C"/>
</dbReference>
<comment type="caution">
    <text evidence="3">The sequence shown here is derived from an EMBL/GenBank/DDBJ whole genome shotgun (WGS) entry which is preliminary data.</text>
</comment>
<dbReference type="InterPro" id="IPR024742">
    <property type="entry name" value="Glycogen_debranch_N"/>
</dbReference>
<dbReference type="SUPFAM" id="SSF48208">
    <property type="entry name" value="Six-hairpin glycosidases"/>
    <property type="match status" value="1"/>
</dbReference>